<evidence type="ECO:0000256" key="2">
    <source>
        <dbReference type="SAM" id="MobiDB-lite"/>
    </source>
</evidence>
<evidence type="ECO:0000259" key="5">
    <source>
        <dbReference type="Pfam" id="PF24346"/>
    </source>
</evidence>
<dbReference type="Pfam" id="PF24346">
    <property type="entry name" value="DUF7507"/>
    <property type="match status" value="1"/>
</dbReference>
<dbReference type="InterPro" id="IPR042229">
    <property type="entry name" value="Listeria/Bacterioides_rpt_sf"/>
</dbReference>
<feature type="compositionally biased region" description="Low complexity" evidence="2">
    <location>
        <begin position="715"/>
        <end position="724"/>
    </location>
</feature>
<protein>
    <submittedName>
        <fullName evidence="6">InlB B-repeat-containing protein</fullName>
    </submittedName>
</protein>
<dbReference type="NCBIfam" id="TIGR01451">
    <property type="entry name" value="B_ant_repeat"/>
    <property type="match status" value="1"/>
</dbReference>
<dbReference type="Gene3D" id="2.60.40.4270">
    <property type="entry name" value="Listeria-Bacteroides repeat domain"/>
    <property type="match status" value="2"/>
</dbReference>
<reference evidence="6 7" key="1">
    <citation type="submission" date="2024-01" db="EMBL/GenBank/DDBJ databases">
        <title>novel species in genus Adlercreutzia.</title>
        <authorList>
            <person name="Liu X."/>
        </authorList>
    </citation>
    <scope>NUCLEOTIDE SEQUENCE [LARGE SCALE GENOMIC DNA]</scope>
    <source>
        <strain evidence="6 7">R22</strain>
    </source>
</reference>
<evidence type="ECO:0000259" key="4">
    <source>
        <dbReference type="Pfam" id="PF18998"/>
    </source>
</evidence>
<dbReference type="NCBIfam" id="TIGR02543">
    <property type="entry name" value="List_Bact_rpt"/>
    <property type="match status" value="1"/>
</dbReference>
<evidence type="ECO:0000313" key="6">
    <source>
        <dbReference type="EMBL" id="MEC4294938.1"/>
    </source>
</evidence>
<dbReference type="RefSeq" id="WP_326454653.1">
    <property type="nucleotide sequence ID" value="NZ_JAYMFH010000006.1"/>
</dbReference>
<comment type="caution">
    <text evidence="6">The sequence shown here is derived from an EMBL/GenBank/DDBJ whole genome shotgun (WGS) entry which is preliminary data.</text>
</comment>
<gene>
    <name evidence="6" type="ORF">VJ920_06420</name>
</gene>
<keyword evidence="3" id="KW-0812">Transmembrane</keyword>
<dbReference type="Pfam" id="PF09479">
    <property type="entry name" value="Flg_new"/>
    <property type="match status" value="2"/>
</dbReference>
<feature type="domain" description="DUF7507" evidence="5">
    <location>
        <begin position="463"/>
        <end position="541"/>
    </location>
</feature>
<name>A0ABU6IYT4_9ACTN</name>
<evidence type="ECO:0000256" key="3">
    <source>
        <dbReference type="SAM" id="Phobius"/>
    </source>
</evidence>
<feature type="transmembrane region" description="Helical" evidence="3">
    <location>
        <begin position="754"/>
        <end position="774"/>
    </location>
</feature>
<evidence type="ECO:0000313" key="7">
    <source>
        <dbReference type="Proteomes" id="UP001343724"/>
    </source>
</evidence>
<feature type="domain" description="Bacterial repeat" evidence="4">
    <location>
        <begin position="574"/>
        <end position="624"/>
    </location>
</feature>
<keyword evidence="3" id="KW-1133">Transmembrane helix</keyword>
<keyword evidence="3" id="KW-0472">Membrane</keyword>
<evidence type="ECO:0000256" key="1">
    <source>
        <dbReference type="ARBA" id="ARBA00004196"/>
    </source>
</evidence>
<sequence length="780" mass="82296">MSSTAKRSNRANRAMQISPKQKGARLRRLLTGALALVLGVGLAPIVPALAEGVGSRGPEDPAIENEFDEFSTVDFQTHQVTLRPNGGQGEPYIITTDTGTITLPDPADIGFTAPSGATFVGWSTDKSGRTNVYSQEVIFPDNANHTAALDRDADVYAIWLPSGDATSGVTAYFYLRADGTIPFEPSQGQQSAYVPRGSGTALQGMLRQPVAVTNNPDVVALNLQKSPTAEELSQVLADAKIDGLGYNPDTEKVVWYVIKSREYGGGAWNVDGVIVPKAEYLVYYNPNGGYSDVPPAQSYFEKTPVKVDFSTMPTRPGYDFLGWADSATAEKPDYPAGQWATFIMPAADKHLYAVWAPRSVDIRYQAEPADGGALTQALNTVRAYDGDGITGSSAEPAAGYLFQGWYKGQERVAENPDLDYAAIVRTANRLQGAFAATTYTARFVRATASMTASKAVLNAPSNGEYFVEGETVNYRVEVTNTGNTVLESLVVADTLSGEHTLAALTPGQSGSVEYAYTVTADDAARGFVINEAAVSAKAYDGRGGALAVPEQVVGAAVRTGALPSETTYVLYGVYPETGGTVGQNYEIVNADTAEGLTDRTAEAKPGYHFAGWYEGDALVSDKATLTADEMREALNHGDGTRATYAPTLFIAHFVADEPDDPDDPDDPSNPDDPNVPENPDDPDTPGTPADSDQPGDEGATANPGEPDSHEKGGDDSAAGNGASATTHKTPSAYRGRGTTTARSKTVPATGDERGVAMGALAVTALIAGCVAWGARRRLGR</sequence>
<dbReference type="InterPro" id="IPR013378">
    <property type="entry name" value="InlB-like_B-rpt"/>
</dbReference>
<dbReference type="EMBL" id="JAYMFH010000006">
    <property type="protein sequence ID" value="MEC4294938.1"/>
    <property type="molecule type" value="Genomic_DNA"/>
</dbReference>
<feature type="region of interest" description="Disordered" evidence="2">
    <location>
        <begin position="1"/>
        <end position="20"/>
    </location>
</feature>
<feature type="region of interest" description="Disordered" evidence="2">
    <location>
        <begin position="655"/>
        <end position="752"/>
    </location>
</feature>
<comment type="subcellular location">
    <subcellularLocation>
        <location evidence="1">Cell envelope</location>
    </subcellularLocation>
</comment>
<dbReference type="Pfam" id="PF18998">
    <property type="entry name" value="Flg_new_2"/>
    <property type="match status" value="1"/>
</dbReference>
<keyword evidence="7" id="KW-1185">Reference proteome</keyword>
<organism evidence="6 7">
    <name type="scientific">Adlercreutzia shanghongiae</name>
    <dbReference type="NCBI Taxonomy" id="3111773"/>
    <lineage>
        <taxon>Bacteria</taxon>
        <taxon>Bacillati</taxon>
        <taxon>Actinomycetota</taxon>
        <taxon>Coriobacteriia</taxon>
        <taxon>Eggerthellales</taxon>
        <taxon>Eggerthellaceae</taxon>
        <taxon>Adlercreutzia</taxon>
    </lineage>
</organism>
<dbReference type="Proteomes" id="UP001343724">
    <property type="component" value="Unassembled WGS sequence"/>
</dbReference>
<dbReference type="InterPro" id="IPR055354">
    <property type="entry name" value="DUF7507"/>
</dbReference>
<feature type="compositionally biased region" description="Acidic residues" evidence="2">
    <location>
        <begin position="656"/>
        <end position="669"/>
    </location>
</feature>
<dbReference type="InterPro" id="IPR044060">
    <property type="entry name" value="Bacterial_rp_domain"/>
</dbReference>
<dbReference type="InterPro" id="IPR047589">
    <property type="entry name" value="DUF11_rpt"/>
</dbReference>
<proteinExistence type="predicted"/>
<accession>A0ABU6IYT4</accession>